<dbReference type="EMBL" id="BNCK01000010">
    <property type="protein sequence ID" value="GHG04621.1"/>
    <property type="molecule type" value="Genomic_DNA"/>
</dbReference>
<feature type="chain" id="PRO_5036874286" description="Tail specific protease domain-containing protein" evidence="1">
    <location>
        <begin position="24"/>
        <end position="460"/>
    </location>
</feature>
<dbReference type="GO" id="GO:0006508">
    <property type="term" value="P:proteolysis"/>
    <property type="evidence" value="ECO:0007669"/>
    <property type="project" value="InterPro"/>
</dbReference>
<name>A0A919EMU1_9GAMM</name>
<proteinExistence type="predicted"/>
<sequence length="460" mass="51786">MFFRIMVAGFCALLMLPSLKVSADSELIDMDKVVSVADLHADLYALVEGYYSLHPAPHHNLDAIELNNTVKKIKSQLTKPMTVKEAWRLFSLINPVLHDGHAGIAIPRRKSLIEKELSQGKRVFPLHVYLDLNNRLFLRKDFHGSSFLPSGIEILSINGKTSKEIIKEMLLRRSGDNVEQQRELISRWFSEEYWSNFDAAPNYEIEYLENDIRHTVNIQGSDTLMDKKLSQRSFDSLYSYKLLNDSTGYIRVETMNKKFFKEFLAMTETAFEYFKKQNVSDLVIDISDNGGGGNSMWQKGIMPYIAHTPYRYSSAYKARVTKEIASADDVIGMRVSGDIEMTEPDLTNPLKFKGNVYILVGSMTYSSAIHFAIAVQDHGIGSIIGTPTAGRSGTTGLVTDIKLKATGLDAYAPVVLYSRPSNKNNMLSVQPDIFIPFDAIHSYDLDKMFANKAICLLAND</sequence>
<dbReference type="SUPFAM" id="SSF52096">
    <property type="entry name" value="ClpP/crotonase"/>
    <property type="match status" value="1"/>
</dbReference>
<keyword evidence="4" id="KW-1185">Reference proteome</keyword>
<dbReference type="InterPro" id="IPR029045">
    <property type="entry name" value="ClpP/crotonase-like_dom_sf"/>
</dbReference>
<evidence type="ECO:0000259" key="2">
    <source>
        <dbReference type="Pfam" id="PF03572"/>
    </source>
</evidence>
<dbReference type="AlphaFoldDB" id="A0A919EMU1"/>
<comment type="caution">
    <text evidence="3">The sequence shown here is derived from an EMBL/GenBank/DDBJ whole genome shotgun (WGS) entry which is preliminary data.</text>
</comment>
<evidence type="ECO:0000256" key="1">
    <source>
        <dbReference type="SAM" id="SignalP"/>
    </source>
</evidence>
<reference evidence="3" key="2">
    <citation type="submission" date="2020-09" db="EMBL/GenBank/DDBJ databases">
        <authorList>
            <person name="Sun Q."/>
            <person name="Kim S."/>
        </authorList>
    </citation>
    <scope>NUCLEOTIDE SEQUENCE</scope>
    <source>
        <strain evidence="3">KCTC 42731</strain>
    </source>
</reference>
<dbReference type="RefSeq" id="WP_189773901.1">
    <property type="nucleotide sequence ID" value="NZ_BNCK01000010.1"/>
</dbReference>
<dbReference type="GO" id="GO:0008236">
    <property type="term" value="F:serine-type peptidase activity"/>
    <property type="evidence" value="ECO:0007669"/>
    <property type="project" value="InterPro"/>
</dbReference>
<dbReference type="Proteomes" id="UP000623842">
    <property type="component" value="Unassembled WGS sequence"/>
</dbReference>
<dbReference type="Pfam" id="PF03572">
    <property type="entry name" value="Peptidase_S41"/>
    <property type="match status" value="1"/>
</dbReference>
<evidence type="ECO:0000313" key="3">
    <source>
        <dbReference type="EMBL" id="GHG04621.1"/>
    </source>
</evidence>
<dbReference type="Gene3D" id="3.90.226.10">
    <property type="entry name" value="2-enoyl-CoA Hydratase, Chain A, domain 1"/>
    <property type="match status" value="1"/>
</dbReference>
<protein>
    <recommendedName>
        <fullName evidence="2">Tail specific protease domain-containing protein</fullName>
    </recommendedName>
</protein>
<reference evidence="3" key="1">
    <citation type="journal article" date="2014" name="Int. J. Syst. Evol. Microbiol.">
        <title>Complete genome sequence of Corynebacterium casei LMG S-19264T (=DSM 44701T), isolated from a smear-ripened cheese.</title>
        <authorList>
            <consortium name="US DOE Joint Genome Institute (JGI-PGF)"/>
            <person name="Walter F."/>
            <person name="Albersmeier A."/>
            <person name="Kalinowski J."/>
            <person name="Ruckert C."/>
        </authorList>
    </citation>
    <scope>NUCLEOTIDE SEQUENCE</scope>
    <source>
        <strain evidence="3">KCTC 42731</strain>
    </source>
</reference>
<evidence type="ECO:0000313" key="4">
    <source>
        <dbReference type="Proteomes" id="UP000623842"/>
    </source>
</evidence>
<organism evidence="3 4">
    <name type="scientific">Thalassotalea marina</name>
    <dbReference type="NCBI Taxonomy" id="1673741"/>
    <lineage>
        <taxon>Bacteria</taxon>
        <taxon>Pseudomonadati</taxon>
        <taxon>Pseudomonadota</taxon>
        <taxon>Gammaproteobacteria</taxon>
        <taxon>Alteromonadales</taxon>
        <taxon>Colwelliaceae</taxon>
        <taxon>Thalassotalea</taxon>
    </lineage>
</organism>
<keyword evidence="1" id="KW-0732">Signal</keyword>
<accession>A0A919EMU1</accession>
<gene>
    <name evidence="3" type="ORF">GCM10017161_37750</name>
</gene>
<feature type="domain" description="Tail specific protease" evidence="2">
    <location>
        <begin position="247"/>
        <end position="433"/>
    </location>
</feature>
<dbReference type="InterPro" id="IPR005151">
    <property type="entry name" value="Tail-specific_protease"/>
</dbReference>
<feature type="signal peptide" evidence="1">
    <location>
        <begin position="1"/>
        <end position="23"/>
    </location>
</feature>